<dbReference type="SUPFAM" id="SSF54909">
    <property type="entry name" value="Dimeric alpha+beta barrel"/>
    <property type="match status" value="1"/>
</dbReference>
<proteinExistence type="predicted"/>
<dbReference type="Pfam" id="PF03992">
    <property type="entry name" value="ABM"/>
    <property type="match status" value="1"/>
</dbReference>
<dbReference type="InterPro" id="IPR007138">
    <property type="entry name" value="ABM_dom"/>
</dbReference>
<evidence type="ECO:0000313" key="2">
    <source>
        <dbReference type="EMBL" id="SUZ51394.1"/>
    </source>
</evidence>
<dbReference type="Gene3D" id="3.30.70.100">
    <property type="match status" value="1"/>
</dbReference>
<name>A0A381NBF4_9ZZZZ</name>
<dbReference type="AlphaFoldDB" id="A0A381NBF4"/>
<protein>
    <recommendedName>
        <fullName evidence="1">ABM domain-containing protein</fullName>
    </recommendedName>
</protein>
<feature type="non-terminal residue" evidence="2">
    <location>
        <position position="98"/>
    </location>
</feature>
<organism evidence="2">
    <name type="scientific">marine metagenome</name>
    <dbReference type="NCBI Taxonomy" id="408172"/>
    <lineage>
        <taxon>unclassified sequences</taxon>
        <taxon>metagenomes</taxon>
        <taxon>ecological metagenomes</taxon>
    </lineage>
</organism>
<feature type="domain" description="ABM" evidence="1">
    <location>
        <begin position="8"/>
        <end position="70"/>
    </location>
</feature>
<sequence>MSDTVSWNVHMSVREGQLNDARELMTEMVESTRGEAGTLGYEWFLGAGGTVCHLNERYADSDSAMVHLGTFGTKFVERFLECFEPTGLHVYGEPSDEV</sequence>
<gene>
    <name evidence="2" type="ORF">METZ01_LOCUS4248</name>
</gene>
<dbReference type="EMBL" id="UINC01000222">
    <property type="protein sequence ID" value="SUZ51394.1"/>
    <property type="molecule type" value="Genomic_DNA"/>
</dbReference>
<reference evidence="2" key="1">
    <citation type="submission" date="2018-05" db="EMBL/GenBank/DDBJ databases">
        <authorList>
            <person name="Lanie J.A."/>
            <person name="Ng W.-L."/>
            <person name="Kazmierczak K.M."/>
            <person name="Andrzejewski T.M."/>
            <person name="Davidsen T.M."/>
            <person name="Wayne K.J."/>
            <person name="Tettelin H."/>
            <person name="Glass J.I."/>
            <person name="Rusch D."/>
            <person name="Podicherti R."/>
            <person name="Tsui H.-C.T."/>
            <person name="Winkler M.E."/>
        </authorList>
    </citation>
    <scope>NUCLEOTIDE SEQUENCE</scope>
</reference>
<evidence type="ECO:0000259" key="1">
    <source>
        <dbReference type="Pfam" id="PF03992"/>
    </source>
</evidence>
<dbReference type="InterPro" id="IPR011008">
    <property type="entry name" value="Dimeric_a/b-barrel"/>
</dbReference>
<accession>A0A381NBF4</accession>